<dbReference type="Proteomes" id="UP001221898">
    <property type="component" value="Unassembled WGS sequence"/>
</dbReference>
<dbReference type="InterPro" id="IPR013783">
    <property type="entry name" value="Ig-like_fold"/>
</dbReference>
<comment type="caution">
    <text evidence="7">The sequence shown here is derived from an EMBL/GenBank/DDBJ whole genome shotgun (WGS) entry which is preliminary data.</text>
</comment>
<comment type="subcellular location">
    <subcellularLocation>
        <location evidence="1">Membrane</location>
    </subcellularLocation>
</comment>
<feature type="transmembrane region" description="Helical" evidence="5">
    <location>
        <begin position="12"/>
        <end position="29"/>
    </location>
</feature>
<dbReference type="PANTHER" id="PTHR11860:SF111">
    <property type="entry name" value="IMMUNOGLOBULIN SUBTYPE DOMAIN-CONTAINING PROTEIN"/>
    <property type="match status" value="1"/>
</dbReference>
<feature type="transmembrane region" description="Helical" evidence="5">
    <location>
        <begin position="314"/>
        <end position="335"/>
    </location>
</feature>
<proteinExistence type="predicted"/>
<keyword evidence="8" id="KW-1185">Reference proteome</keyword>
<dbReference type="InterPro" id="IPR003599">
    <property type="entry name" value="Ig_sub"/>
</dbReference>
<dbReference type="InterPro" id="IPR036179">
    <property type="entry name" value="Ig-like_dom_sf"/>
</dbReference>
<dbReference type="GO" id="GO:0005886">
    <property type="term" value="C:plasma membrane"/>
    <property type="evidence" value="ECO:0007669"/>
    <property type="project" value="TreeGrafter"/>
</dbReference>
<dbReference type="SMART" id="SM00409">
    <property type="entry name" value="IG"/>
    <property type="match status" value="2"/>
</dbReference>
<evidence type="ECO:0000313" key="7">
    <source>
        <dbReference type="EMBL" id="KAJ8371842.1"/>
    </source>
</evidence>
<dbReference type="EMBL" id="JAINUG010000427">
    <property type="protein sequence ID" value="KAJ8371842.1"/>
    <property type="molecule type" value="Genomic_DNA"/>
</dbReference>
<dbReference type="PROSITE" id="PS50835">
    <property type="entry name" value="IG_LIKE"/>
    <property type="match status" value="1"/>
</dbReference>
<keyword evidence="2 5" id="KW-0812">Transmembrane</keyword>
<gene>
    <name evidence="7" type="ORF">AAFF_G00299370</name>
</gene>
<dbReference type="SUPFAM" id="SSF48726">
    <property type="entry name" value="Immunoglobulin"/>
    <property type="match status" value="2"/>
</dbReference>
<dbReference type="InterPro" id="IPR007110">
    <property type="entry name" value="Ig-like_dom"/>
</dbReference>
<feature type="region of interest" description="Disordered" evidence="4">
    <location>
        <begin position="421"/>
        <end position="451"/>
    </location>
</feature>
<evidence type="ECO:0000256" key="5">
    <source>
        <dbReference type="SAM" id="Phobius"/>
    </source>
</evidence>
<dbReference type="GO" id="GO:0004888">
    <property type="term" value="F:transmembrane signaling receptor activity"/>
    <property type="evidence" value="ECO:0007669"/>
    <property type="project" value="TreeGrafter"/>
</dbReference>
<evidence type="ECO:0000313" key="8">
    <source>
        <dbReference type="Proteomes" id="UP001221898"/>
    </source>
</evidence>
<reference evidence="7" key="1">
    <citation type="journal article" date="2023" name="Science">
        <title>Genome structures resolve the early diversification of teleost fishes.</title>
        <authorList>
            <person name="Parey E."/>
            <person name="Louis A."/>
            <person name="Montfort J."/>
            <person name="Bouchez O."/>
            <person name="Roques C."/>
            <person name="Iampietro C."/>
            <person name="Lluch J."/>
            <person name="Castinel A."/>
            <person name="Donnadieu C."/>
            <person name="Desvignes T."/>
            <person name="Floi Bucao C."/>
            <person name="Jouanno E."/>
            <person name="Wen M."/>
            <person name="Mejri S."/>
            <person name="Dirks R."/>
            <person name="Jansen H."/>
            <person name="Henkel C."/>
            <person name="Chen W.J."/>
            <person name="Zahm M."/>
            <person name="Cabau C."/>
            <person name="Klopp C."/>
            <person name="Thompson A.W."/>
            <person name="Robinson-Rechavi M."/>
            <person name="Braasch I."/>
            <person name="Lecointre G."/>
            <person name="Bobe J."/>
            <person name="Postlethwait J.H."/>
            <person name="Berthelot C."/>
            <person name="Roest Crollius H."/>
            <person name="Guiguen Y."/>
        </authorList>
    </citation>
    <scope>NUCLEOTIDE SEQUENCE</scope>
    <source>
        <strain evidence="7">NC1722</strain>
    </source>
</reference>
<evidence type="ECO:0000256" key="1">
    <source>
        <dbReference type="ARBA" id="ARBA00004370"/>
    </source>
</evidence>
<dbReference type="AlphaFoldDB" id="A0AAD7R902"/>
<name>A0AAD7R902_9TELE</name>
<evidence type="ECO:0000256" key="3">
    <source>
        <dbReference type="ARBA" id="ARBA00023136"/>
    </source>
</evidence>
<feature type="domain" description="Ig-like" evidence="6">
    <location>
        <begin position="169"/>
        <end position="259"/>
    </location>
</feature>
<evidence type="ECO:0000256" key="4">
    <source>
        <dbReference type="SAM" id="MobiDB-lite"/>
    </source>
</evidence>
<evidence type="ECO:0000256" key="2">
    <source>
        <dbReference type="ARBA" id="ARBA00022692"/>
    </source>
</evidence>
<accession>A0AAD7R902</accession>
<dbReference type="Gene3D" id="2.60.40.10">
    <property type="entry name" value="Immunoglobulins"/>
    <property type="match status" value="2"/>
</dbReference>
<evidence type="ECO:0000259" key="6">
    <source>
        <dbReference type="PROSITE" id="PS50835"/>
    </source>
</evidence>
<organism evidence="7 8">
    <name type="scientific">Aldrovandia affinis</name>
    <dbReference type="NCBI Taxonomy" id="143900"/>
    <lineage>
        <taxon>Eukaryota</taxon>
        <taxon>Metazoa</taxon>
        <taxon>Chordata</taxon>
        <taxon>Craniata</taxon>
        <taxon>Vertebrata</taxon>
        <taxon>Euteleostomi</taxon>
        <taxon>Actinopterygii</taxon>
        <taxon>Neopterygii</taxon>
        <taxon>Teleostei</taxon>
        <taxon>Notacanthiformes</taxon>
        <taxon>Halosauridae</taxon>
        <taxon>Aldrovandia</taxon>
    </lineage>
</organism>
<dbReference type="PANTHER" id="PTHR11860">
    <property type="entry name" value="POLYMERIC-IMMUNOGLOBULIN RECEPTOR"/>
    <property type="match status" value="1"/>
</dbReference>
<protein>
    <recommendedName>
        <fullName evidence="6">Ig-like domain-containing protein</fullName>
    </recommendedName>
</protein>
<dbReference type="InterPro" id="IPR050671">
    <property type="entry name" value="CD300_family_receptors"/>
</dbReference>
<keyword evidence="3 5" id="KW-0472">Membrane</keyword>
<sequence>MLCVYCSLSVELNLCLPLFLLSPFVFRFIPRLSASTFLCACVCACVRACVCVSGRGLRHSHSEVTEEQEVTASHQRDTHAHMDPLLFLLIFVFSLPGVQNIRTVDRLSVQTGDSVFTVTLRNLQEGDTNHYWCAVEINKGDDDGAKLYLTVTERSAGLSVLNNMVGGEEGGRVSVRCRYGDSLRASVKRWCRNGDWSSCLTAGGIGTSQHASVLITDDRRGEMSVTVRVLQREDAGWYWCAAGKEMFPVHIAVTQRTATTTSTATRGLPSATHQTAAVTLGLSAQNSLIPDTTEENSNHRPPSIPSSLSKQHPLLVMLGLLLMSLLVVAVAMVTWKLCAKHEQIHTQHSDAVQTRTTLTPTTDHEDVLYSTLNFTLQNKNVQLSVDSVDTSGDDVVYSSVFSGNGWSATPDLANRGLRECKGGAASPVEGPDPPIQSLIPTASLPYGTHNA</sequence>
<keyword evidence="5" id="KW-1133">Transmembrane helix</keyword>